<dbReference type="PANTHER" id="PTHR33221">
    <property type="entry name" value="WINGED HELIX-TURN-HELIX TRANSCRIPTIONAL REGULATOR, RRF2 FAMILY"/>
    <property type="match status" value="1"/>
</dbReference>
<dbReference type="Gene3D" id="1.10.10.10">
    <property type="entry name" value="Winged helix-like DNA-binding domain superfamily/Winged helix DNA-binding domain"/>
    <property type="match status" value="1"/>
</dbReference>
<keyword evidence="5" id="KW-1185">Reference proteome</keyword>
<sequence length="148" mass="16566">MRITQYTDYGLRVLIYLGLHREEITPMPTIANHYGISSNHLMKVTQQLTKLGYVESTRGRTGGLRLAKDPADINIGQVVREMEPMEIVDCFSAEGRCVIEPGCHLKGILGRALRAFLKELEQHTLAELVENKDELTLLFSSSPSSVHS</sequence>
<name>A0ABT6R5V9_9BACL</name>
<evidence type="ECO:0000256" key="2">
    <source>
        <dbReference type="ARBA" id="ARBA00034078"/>
    </source>
</evidence>
<evidence type="ECO:0000313" key="4">
    <source>
        <dbReference type="EMBL" id="MDI3236200.1"/>
    </source>
</evidence>
<dbReference type="PROSITE" id="PS51197">
    <property type="entry name" value="HTH_RRF2_2"/>
    <property type="match status" value="1"/>
</dbReference>
<dbReference type="PANTHER" id="PTHR33221:SF4">
    <property type="entry name" value="HTH-TYPE TRANSCRIPTIONAL REPRESSOR NSRR"/>
    <property type="match status" value="1"/>
</dbReference>
<evidence type="ECO:0000313" key="5">
    <source>
        <dbReference type="Proteomes" id="UP001243286"/>
    </source>
</evidence>
<organism evidence="4 5">
    <name type="scientific">Exiguobacterium antarcticum</name>
    <dbReference type="NCBI Taxonomy" id="132920"/>
    <lineage>
        <taxon>Bacteria</taxon>
        <taxon>Bacillati</taxon>
        <taxon>Bacillota</taxon>
        <taxon>Bacilli</taxon>
        <taxon>Bacillales</taxon>
        <taxon>Bacillales Family XII. Incertae Sedis</taxon>
        <taxon>Exiguobacterium</taxon>
    </lineage>
</organism>
<dbReference type="Pfam" id="PF02082">
    <property type="entry name" value="Rrf2"/>
    <property type="match status" value="1"/>
</dbReference>
<dbReference type="EMBL" id="JASBQV010000032">
    <property type="protein sequence ID" value="MDI3236200.1"/>
    <property type="molecule type" value="Genomic_DNA"/>
</dbReference>
<accession>A0ABT6R5V9</accession>
<dbReference type="InterPro" id="IPR036388">
    <property type="entry name" value="WH-like_DNA-bd_sf"/>
</dbReference>
<dbReference type="NCBIfam" id="TIGR00738">
    <property type="entry name" value="rrf2_super"/>
    <property type="match status" value="1"/>
</dbReference>
<keyword evidence="1" id="KW-0238">DNA-binding</keyword>
<dbReference type="Proteomes" id="UP001243286">
    <property type="component" value="Unassembled WGS sequence"/>
</dbReference>
<protein>
    <recommendedName>
        <fullName evidence="3">HTH-type transcriptional regulator NsrR</fullName>
    </recommendedName>
</protein>
<gene>
    <name evidence="4" type="ORF">QK289_14390</name>
</gene>
<proteinExistence type="predicted"/>
<dbReference type="RefSeq" id="WP_026830751.1">
    <property type="nucleotide sequence ID" value="NZ_JANJYY010000040.1"/>
</dbReference>
<comment type="cofactor">
    <cofactor evidence="2">
        <name>[2Fe-2S] cluster</name>
        <dbReference type="ChEBI" id="CHEBI:190135"/>
    </cofactor>
</comment>
<dbReference type="InterPro" id="IPR000944">
    <property type="entry name" value="Tscrpt_reg_Rrf2"/>
</dbReference>
<reference evidence="4 5" key="1">
    <citation type="submission" date="2023-04" db="EMBL/GenBank/DDBJ databases">
        <title>Antarctic isolates genomes.</title>
        <authorList>
            <person name="Dimov S.G."/>
        </authorList>
    </citation>
    <scope>NUCLEOTIDE SEQUENCE [LARGE SCALE GENOMIC DNA]</scope>
    <source>
        <strain evidence="4 5">AL19</strain>
    </source>
</reference>
<evidence type="ECO:0000256" key="1">
    <source>
        <dbReference type="ARBA" id="ARBA00023125"/>
    </source>
</evidence>
<dbReference type="InterPro" id="IPR036390">
    <property type="entry name" value="WH_DNA-bd_sf"/>
</dbReference>
<comment type="caution">
    <text evidence="4">The sequence shown here is derived from an EMBL/GenBank/DDBJ whole genome shotgun (WGS) entry which is preliminary data.</text>
</comment>
<dbReference type="SUPFAM" id="SSF46785">
    <property type="entry name" value="Winged helix' DNA-binding domain"/>
    <property type="match status" value="1"/>
</dbReference>
<evidence type="ECO:0000256" key="3">
    <source>
        <dbReference type="ARBA" id="ARBA00040173"/>
    </source>
</evidence>